<evidence type="ECO:0000313" key="9">
    <source>
        <dbReference type="Proteomes" id="UP001314170"/>
    </source>
</evidence>
<dbReference type="PANTHER" id="PTHR33347">
    <property type="entry name" value="OSJNBA0091C07.3 PROTEIN"/>
    <property type="match status" value="1"/>
</dbReference>
<keyword evidence="4" id="KW-0932">Cytokinin signaling pathway</keyword>
<evidence type="ECO:0000313" key="8">
    <source>
        <dbReference type="EMBL" id="CAK7347408.1"/>
    </source>
</evidence>
<keyword evidence="3" id="KW-0203">Cytokinin biosynthesis</keyword>
<evidence type="ECO:0000256" key="2">
    <source>
        <dbReference type="ARBA" id="ARBA00022490"/>
    </source>
</evidence>
<evidence type="ECO:0000256" key="3">
    <source>
        <dbReference type="ARBA" id="ARBA00022712"/>
    </source>
</evidence>
<comment type="similarity">
    <text evidence="6">Belongs to the SOFL plant protein family.</text>
</comment>
<comment type="subcellular location">
    <subcellularLocation>
        <location evidence="1">Cytoplasm</location>
    </subcellularLocation>
</comment>
<feature type="region of interest" description="Disordered" evidence="7">
    <location>
        <begin position="84"/>
        <end position="117"/>
    </location>
</feature>
<dbReference type="GO" id="GO:0009736">
    <property type="term" value="P:cytokinin-activated signaling pathway"/>
    <property type="evidence" value="ECO:0007669"/>
    <property type="project" value="UniProtKB-KW"/>
</dbReference>
<accession>A0AAV1SAX5</accession>
<keyword evidence="5" id="KW-0539">Nucleus</keyword>
<dbReference type="GO" id="GO:0009691">
    <property type="term" value="P:cytokinin biosynthetic process"/>
    <property type="evidence" value="ECO:0007669"/>
    <property type="project" value="UniProtKB-KW"/>
</dbReference>
<dbReference type="EMBL" id="CAWUPB010001173">
    <property type="protein sequence ID" value="CAK7347408.1"/>
    <property type="molecule type" value="Genomic_DNA"/>
</dbReference>
<sequence length="221" mass="24791">MNMSASQYISSGCESGWTSYLNESSNSKNQYRGFGGFVDGDYARVEGEQEEDLSMVSDASSGPPHYREDDEYCCDKLAKKSKNKRKSKEYGRSQQHSYLDDTASSPALGKATNNEGPTELVLESSQGFSATHFKNQIYTSACSEEYNLIFNKNVAESNMSNMEAQALVDLLKKLINDGYSGIQEGRRKQKEKLVKKRLWSFEEQSVSTLGIDDRGIRLYPT</sequence>
<keyword evidence="2" id="KW-0963">Cytoplasm</keyword>
<dbReference type="Proteomes" id="UP001314170">
    <property type="component" value="Unassembled WGS sequence"/>
</dbReference>
<name>A0AAV1SAX5_9ROSI</name>
<feature type="compositionally biased region" description="Polar residues" evidence="7">
    <location>
        <begin position="92"/>
        <end position="116"/>
    </location>
</feature>
<keyword evidence="9" id="KW-1185">Reference proteome</keyword>
<comment type="caution">
    <text evidence="8">The sequence shown here is derived from an EMBL/GenBank/DDBJ whole genome shotgun (WGS) entry which is preliminary data.</text>
</comment>
<evidence type="ECO:0000256" key="6">
    <source>
        <dbReference type="ARBA" id="ARBA00024199"/>
    </source>
</evidence>
<gene>
    <name evidence="8" type="ORF">DCAF_LOCUS20092</name>
</gene>
<evidence type="ECO:0000256" key="1">
    <source>
        <dbReference type="ARBA" id="ARBA00004496"/>
    </source>
</evidence>
<proteinExistence type="inferred from homology"/>
<organism evidence="8 9">
    <name type="scientific">Dovyalis caffra</name>
    <dbReference type="NCBI Taxonomy" id="77055"/>
    <lineage>
        <taxon>Eukaryota</taxon>
        <taxon>Viridiplantae</taxon>
        <taxon>Streptophyta</taxon>
        <taxon>Embryophyta</taxon>
        <taxon>Tracheophyta</taxon>
        <taxon>Spermatophyta</taxon>
        <taxon>Magnoliopsida</taxon>
        <taxon>eudicotyledons</taxon>
        <taxon>Gunneridae</taxon>
        <taxon>Pentapetalae</taxon>
        <taxon>rosids</taxon>
        <taxon>fabids</taxon>
        <taxon>Malpighiales</taxon>
        <taxon>Salicaceae</taxon>
        <taxon>Flacourtieae</taxon>
        <taxon>Dovyalis</taxon>
    </lineage>
</organism>
<reference evidence="8 9" key="1">
    <citation type="submission" date="2024-01" db="EMBL/GenBank/DDBJ databases">
        <authorList>
            <person name="Waweru B."/>
        </authorList>
    </citation>
    <scope>NUCLEOTIDE SEQUENCE [LARGE SCALE GENOMIC DNA]</scope>
</reference>
<dbReference type="AlphaFoldDB" id="A0AAV1SAX5"/>
<evidence type="ECO:0000256" key="4">
    <source>
        <dbReference type="ARBA" id="ARBA00022864"/>
    </source>
</evidence>
<dbReference type="PANTHER" id="PTHR33347:SF34">
    <property type="entry name" value="PROTEIN SOB FIVE-LIKE 6"/>
    <property type="match status" value="1"/>
</dbReference>
<evidence type="ECO:0000256" key="7">
    <source>
        <dbReference type="SAM" id="MobiDB-lite"/>
    </source>
</evidence>
<feature type="region of interest" description="Disordered" evidence="7">
    <location>
        <begin position="48"/>
        <end position="70"/>
    </location>
</feature>
<protein>
    <submittedName>
        <fullName evidence="8">Uncharacterized protein</fullName>
    </submittedName>
</protein>
<evidence type="ECO:0000256" key="5">
    <source>
        <dbReference type="ARBA" id="ARBA00023242"/>
    </source>
</evidence>
<dbReference type="GO" id="GO:0005737">
    <property type="term" value="C:cytoplasm"/>
    <property type="evidence" value="ECO:0007669"/>
    <property type="project" value="UniProtKB-SubCell"/>
</dbReference>
<dbReference type="InterPro" id="IPR044670">
    <property type="entry name" value="SOFL"/>
</dbReference>